<evidence type="ECO:0000313" key="4">
    <source>
        <dbReference type="Proteomes" id="UP000053890"/>
    </source>
</evidence>
<dbReference type="RefSeq" id="XP_018268563.1">
    <property type="nucleotide sequence ID" value="XM_018417936.1"/>
</dbReference>
<organism evidence="3 4">
    <name type="scientific">Rhodotorula graminis (strain WP1)</name>
    <dbReference type="NCBI Taxonomy" id="578459"/>
    <lineage>
        <taxon>Eukaryota</taxon>
        <taxon>Fungi</taxon>
        <taxon>Dikarya</taxon>
        <taxon>Basidiomycota</taxon>
        <taxon>Pucciniomycotina</taxon>
        <taxon>Microbotryomycetes</taxon>
        <taxon>Sporidiobolales</taxon>
        <taxon>Sporidiobolaceae</taxon>
        <taxon>Rhodotorula</taxon>
    </lineage>
</organism>
<keyword evidence="4" id="KW-1185">Reference proteome</keyword>
<dbReference type="STRING" id="578459.A0A0P9FA89"/>
<dbReference type="OrthoDB" id="48057at2759"/>
<dbReference type="GeneID" id="28978384"/>
<feature type="compositionally biased region" description="Low complexity" evidence="2">
    <location>
        <begin position="241"/>
        <end position="250"/>
    </location>
</feature>
<dbReference type="Gene3D" id="3.30.70.3490">
    <property type="match status" value="1"/>
</dbReference>
<protein>
    <recommendedName>
        <fullName evidence="5">Oxysterol-binding protein</fullName>
    </recommendedName>
</protein>
<feature type="compositionally biased region" description="Basic and acidic residues" evidence="2">
    <location>
        <begin position="37"/>
        <end position="53"/>
    </location>
</feature>
<dbReference type="InterPro" id="IPR037239">
    <property type="entry name" value="OSBP_sf"/>
</dbReference>
<evidence type="ECO:0008006" key="5">
    <source>
        <dbReference type="Google" id="ProtNLM"/>
    </source>
</evidence>
<reference evidence="3 4" key="1">
    <citation type="journal article" date="2015" name="Front. Microbiol.">
        <title>Genome sequence of the plant growth promoting endophytic yeast Rhodotorula graminis WP1.</title>
        <authorList>
            <person name="Firrincieli A."/>
            <person name="Otillar R."/>
            <person name="Salamov A."/>
            <person name="Schmutz J."/>
            <person name="Khan Z."/>
            <person name="Redman R.S."/>
            <person name="Fleck N.D."/>
            <person name="Lindquist E."/>
            <person name="Grigoriev I.V."/>
            <person name="Doty S.L."/>
        </authorList>
    </citation>
    <scope>NUCLEOTIDE SEQUENCE [LARGE SCALE GENOMIC DNA]</scope>
    <source>
        <strain evidence="3 4">WP1</strain>
    </source>
</reference>
<feature type="region of interest" description="Disordered" evidence="2">
    <location>
        <begin position="1"/>
        <end position="65"/>
    </location>
</feature>
<evidence type="ECO:0000256" key="1">
    <source>
        <dbReference type="ARBA" id="ARBA00008842"/>
    </source>
</evidence>
<dbReference type="AlphaFoldDB" id="A0A0P9FA89"/>
<dbReference type="Gene3D" id="2.40.160.120">
    <property type="match status" value="1"/>
</dbReference>
<dbReference type="PANTHER" id="PTHR10972:SF212">
    <property type="entry name" value="OXYSTEROL-BINDING PROTEIN-LIKE PROTEIN 1"/>
    <property type="match status" value="1"/>
</dbReference>
<dbReference type="Pfam" id="PF01237">
    <property type="entry name" value="Oxysterol_BP"/>
    <property type="match status" value="2"/>
</dbReference>
<evidence type="ECO:0000313" key="3">
    <source>
        <dbReference type="EMBL" id="KPV72514.1"/>
    </source>
</evidence>
<dbReference type="GO" id="GO:0032934">
    <property type="term" value="F:sterol binding"/>
    <property type="evidence" value="ECO:0007669"/>
    <property type="project" value="TreeGrafter"/>
</dbReference>
<accession>A0A0P9FA89</accession>
<feature type="region of interest" description="Disordered" evidence="2">
    <location>
        <begin position="224"/>
        <end position="250"/>
    </location>
</feature>
<dbReference type="EMBL" id="KQ474086">
    <property type="protein sequence ID" value="KPV72514.1"/>
    <property type="molecule type" value="Genomic_DNA"/>
</dbReference>
<dbReference type="SUPFAM" id="SSF144000">
    <property type="entry name" value="Oxysterol-binding protein-like"/>
    <property type="match status" value="1"/>
</dbReference>
<dbReference type="InterPro" id="IPR000648">
    <property type="entry name" value="Oxysterol-bd"/>
</dbReference>
<dbReference type="OMA" id="WNYLDAP"/>
<comment type="similarity">
    <text evidence="1">Belongs to the OSBP family.</text>
</comment>
<gene>
    <name evidence="3" type="ORF">RHOBADRAFT_55619</name>
</gene>
<dbReference type="GO" id="GO:0005829">
    <property type="term" value="C:cytosol"/>
    <property type="evidence" value="ECO:0007669"/>
    <property type="project" value="TreeGrafter"/>
</dbReference>
<sequence>MSSTSSSPATKGSSRWSWRGSRGSTPAAVTPDNVSEVGDHLSRTSLDPGRDDADQAPALPTGDDLGLADELQGDLDTEQGKFKALLGILRKTISVKDLSSVRISLPANIMEPIGTLEHWTYIDRPDFFASLAALDDDADELERLLAVLRFKFTIWLKYAKHPIAKSFNSVLGEHFRAVYDTAPLELDPHEGHPVPTAHLDDNPLPEVLACAGRPSSSNNVTAAAALKSTPSVTSISRRPKPSSSTLPSSASSIASASSSVAPSSSAASSRPQRTARVVILNEQTSHHPPISHFLCEARLASSSSSGGGASGEPTERVVRLRGVDQLSAKFTGANVRIVPGQHNKGLFLELADGEEFHMTHPVAAVAGLIRASPYATISDVVTVTSVREGRGKAGQDGSRKRLRAIVEYREESWISRPRFAVEGVVYESVAGEVDGGGDKQQQQQQQRFSRIKQVPKERVVGTLEGNWRGEIRWKKAGETTSTTLVDLVPLAVAPKTVAPLSEQDELETRRVWAPVIDALHNKDFATASREKQRIEQAQRDKADERKKKGESYVPRFFEPEPEDVSTWDGRPVLSAAGRAVLEHDFRADYGGESAA</sequence>
<feature type="compositionally biased region" description="Basic and acidic residues" evidence="2">
    <location>
        <begin position="528"/>
        <end position="550"/>
    </location>
</feature>
<feature type="compositionally biased region" description="Low complexity" evidence="2">
    <location>
        <begin position="1"/>
        <end position="24"/>
    </location>
</feature>
<evidence type="ECO:0000256" key="2">
    <source>
        <dbReference type="SAM" id="MobiDB-lite"/>
    </source>
</evidence>
<name>A0A0P9FA89_RHOGW</name>
<dbReference type="GO" id="GO:0016020">
    <property type="term" value="C:membrane"/>
    <property type="evidence" value="ECO:0007669"/>
    <property type="project" value="TreeGrafter"/>
</dbReference>
<feature type="region of interest" description="Disordered" evidence="2">
    <location>
        <begin position="528"/>
        <end position="568"/>
    </location>
</feature>
<proteinExistence type="inferred from homology"/>
<dbReference type="PANTHER" id="PTHR10972">
    <property type="entry name" value="OXYSTEROL-BINDING PROTEIN-RELATED"/>
    <property type="match status" value="1"/>
</dbReference>
<dbReference type="Proteomes" id="UP000053890">
    <property type="component" value="Unassembled WGS sequence"/>
</dbReference>